<evidence type="ECO:0000256" key="4">
    <source>
        <dbReference type="ARBA" id="ARBA00022692"/>
    </source>
</evidence>
<proteinExistence type="inferred from homology"/>
<feature type="domain" description="EamA" evidence="8">
    <location>
        <begin position="154"/>
        <end position="296"/>
    </location>
</feature>
<dbReference type="Pfam" id="PF00892">
    <property type="entry name" value="EamA"/>
    <property type="match status" value="2"/>
</dbReference>
<feature type="transmembrane region" description="Helical" evidence="7">
    <location>
        <begin position="120"/>
        <end position="139"/>
    </location>
</feature>
<evidence type="ECO:0000256" key="2">
    <source>
        <dbReference type="ARBA" id="ARBA00007362"/>
    </source>
</evidence>
<dbReference type="SUPFAM" id="SSF103481">
    <property type="entry name" value="Multidrug resistance efflux transporter EmrE"/>
    <property type="match status" value="2"/>
</dbReference>
<keyword evidence="6 7" id="KW-0472">Membrane</keyword>
<feature type="domain" description="EamA" evidence="8">
    <location>
        <begin position="8"/>
        <end position="139"/>
    </location>
</feature>
<dbReference type="AlphaFoldDB" id="A0A212LQX8"/>
<evidence type="ECO:0000256" key="3">
    <source>
        <dbReference type="ARBA" id="ARBA00022475"/>
    </source>
</evidence>
<dbReference type="PANTHER" id="PTHR32322:SF18">
    <property type="entry name" value="S-ADENOSYLMETHIONINE_S-ADENOSYLHOMOCYSTEINE TRANSPORTER"/>
    <property type="match status" value="1"/>
</dbReference>
<evidence type="ECO:0000259" key="8">
    <source>
        <dbReference type="Pfam" id="PF00892"/>
    </source>
</evidence>
<feature type="transmembrane region" description="Helical" evidence="7">
    <location>
        <begin position="151"/>
        <end position="173"/>
    </location>
</feature>
<evidence type="ECO:0000256" key="5">
    <source>
        <dbReference type="ARBA" id="ARBA00022989"/>
    </source>
</evidence>
<protein>
    <recommendedName>
        <fullName evidence="8">EamA domain-containing protein</fullName>
    </recommendedName>
</protein>
<keyword evidence="3" id="KW-1003">Cell membrane</keyword>
<keyword evidence="5 7" id="KW-1133">Transmembrane helix</keyword>
<feature type="transmembrane region" description="Helical" evidence="7">
    <location>
        <begin position="90"/>
        <end position="113"/>
    </location>
</feature>
<feature type="transmembrane region" description="Helical" evidence="7">
    <location>
        <begin position="66"/>
        <end position="84"/>
    </location>
</feature>
<gene>
    <name evidence="9" type="ORF">KL86SPO_30139</name>
</gene>
<dbReference type="GO" id="GO:0005886">
    <property type="term" value="C:plasma membrane"/>
    <property type="evidence" value="ECO:0007669"/>
    <property type="project" value="UniProtKB-SubCell"/>
</dbReference>
<dbReference type="Gene3D" id="1.10.3730.20">
    <property type="match status" value="1"/>
</dbReference>
<reference evidence="9" key="1">
    <citation type="submission" date="2016-08" db="EMBL/GenBank/DDBJ databases">
        <authorList>
            <person name="Seilhamer J.J."/>
        </authorList>
    </citation>
    <scope>NUCLEOTIDE SEQUENCE</scope>
    <source>
        <strain evidence="9">86</strain>
    </source>
</reference>
<evidence type="ECO:0000256" key="1">
    <source>
        <dbReference type="ARBA" id="ARBA00004651"/>
    </source>
</evidence>
<feature type="transmembrane region" description="Helical" evidence="7">
    <location>
        <begin position="185"/>
        <end position="203"/>
    </location>
</feature>
<dbReference type="InterPro" id="IPR050638">
    <property type="entry name" value="AA-Vitamin_Transporters"/>
</dbReference>
<name>A0A212LQX8_9FIRM</name>
<keyword evidence="4 7" id="KW-0812">Transmembrane</keyword>
<dbReference type="InterPro" id="IPR000620">
    <property type="entry name" value="EamA_dom"/>
</dbReference>
<sequence length="318" mass="34751">MNTLSLFYLALTSVSFLWGTSYAAAKIGMYELSPINLGIFRAILAAVLFAIILAKMDRGSTIERKDIPKFILLGFLVITSYFYLHYTGLSYTTTINAALIIATSPIFTALLGAALGWERIGTVGGIGITLAFVGVSLIITNGQLGTIFQSATLLGNLLLLSNALVWAGFTLYGKPLLQKYRPFTAIAYIHIFGTIMLLPFAFFPTKISPLPFIQEVMTISWPTAGAALYLAILCSVYGYYMWYTGVARIGPVKTAVFSYLNPLFAILTGVWLLGEKLTGYTIFGGILVIAGVYLTNQYKQAALPAKQHSVYGRVEQYE</sequence>
<comment type="subcellular location">
    <subcellularLocation>
        <location evidence="1">Cell membrane</location>
        <topology evidence="1">Multi-pass membrane protein</topology>
    </subcellularLocation>
</comment>
<feature type="transmembrane region" description="Helical" evidence="7">
    <location>
        <begin position="33"/>
        <end position="54"/>
    </location>
</feature>
<evidence type="ECO:0000256" key="6">
    <source>
        <dbReference type="ARBA" id="ARBA00023136"/>
    </source>
</evidence>
<evidence type="ECO:0000313" key="9">
    <source>
        <dbReference type="EMBL" id="SCM79881.1"/>
    </source>
</evidence>
<dbReference type="InterPro" id="IPR037185">
    <property type="entry name" value="EmrE-like"/>
</dbReference>
<accession>A0A212LQX8</accession>
<feature type="transmembrane region" description="Helical" evidence="7">
    <location>
        <begin position="223"/>
        <end position="242"/>
    </location>
</feature>
<feature type="transmembrane region" description="Helical" evidence="7">
    <location>
        <begin position="254"/>
        <end position="273"/>
    </location>
</feature>
<dbReference type="RefSeq" id="WP_288183603.1">
    <property type="nucleotide sequence ID" value="NZ_LT608335.1"/>
</dbReference>
<comment type="similarity">
    <text evidence="2">Belongs to the EamA transporter family.</text>
</comment>
<dbReference type="PANTHER" id="PTHR32322">
    <property type="entry name" value="INNER MEMBRANE TRANSPORTER"/>
    <property type="match status" value="1"/>
</dbReference>
<feature type="transmembrane region" description="Helical" evidence="7">
    <location>
        <begin position="279"/>
        <end position="296"/>
    </location>
</feature>
<dbReference type="EMBL" id="FMJE01000003">
    <property type="protein sequence ID" value="SCM79881.1"/>
    <property type="molecule type" value="Genomic_DNA"/>
</dbReference>
<evidence type="ECO:0000256" key="7">
    <source>
        <dbReference type="SAM" id="Phobius"/>
    </source>
</evidence>
<organism evidence="9">
    <name type="scientific">uncultured Sporomusa sp</name>
    <dbReference type="NCBI Taxonomy" id="307249"/>
    <lineage>
        <taxon>Bacteria</taxon>
        <taxon>Bacillati</taxon>
        <taxon>Bacillota</taxon>
        <taxon>Negativicutes</taxon>
        <taxon>Selenomonadales</taxon>
        <taxon>Sporomusaceae</taxon>
        <taxon>Sporomusa</taxon>
        <taxon>environmental samples</taxon>
    </lineage>
</organism>